<dbReference type="InterPro" id="IPR003033">
    <property type="entry name" value="SCP2_sterol-bd_dom"/>
</dbReference>
<dbReference type="EMBL" id="FNOY01000031">
    <property type="protein sequence ID" value="SDY36003.1"/>
    <property type="molecule type" value="Genomic_DNA"/>
</dbReference>
<keyword evidence="3" id="KW-1185">Reference proteome</keyword>
<dbReference type="STRING" id="44576.SAMN05421881_10317"/>
<evidence type="ECO:0000259" key="1">
    <source>
        <dbReference type="Pfam" id="PF02036"/>
    </source>
</evidence>
<dbReference type="InterPro" id="IPR038989">
    <property type="entry name" value="UbiJ"/>
</dbReference>
<keyword evidence="2" id="KW-0830">Ubiquinone</keyword>
<gene>
    <name evidence="2" type="ORF">SAMN05421881_10317</name>
</gene>
<dbReference type="RefSeq" id="WP_090414207.1">
    <property type="nucleotide sequence ID" value="NZ_FNOY01000031.1"/>
</dbReference>
<reference evidence="2 3" key="1">
    <citation type="submission" date="2016-10" db="EMBL/GenBank/DDBJ databases">
        <authorList>
            <person name="de Groot N.N."/>
        </authorList>
    </citation>
    <scope>NUCLEOTIDE SEQUENCE [LARGE SCALE GENOMIC DNA]</scope>
    <source>
        <strain evidence="2 3">Nm1</strain>
    </source>
</reference>
<evidence type="ECO:0000313" key="3">
    <source>
        <dbReference type="Proteomes" id="UP000198640"/>
    </source>
</evidence>
<feature type="domain" description="SCP2" evidence="1">
    <location>
        <begin position="10"/>
        <end position="89"/>
    </location>
</feature>
<protein>
    <submittedName>
        <fullName evidence="2">Ubiquinone biosynthesis protein UbiJ</fullName>
    </submittedName>
</protein>
<dbReference type="Proteomes" id="UP000198640">
    <property type="component" value="Unassembled WGS sequence"/>
</dbReference>
<dbReference type="OrthoDB" id="8525483at2"/>
<dbReference type="PANTHER" id="PTHR38693:SF1">
    <property type="entry name" value="UBIQUINONE BIOSYNTHESIS ACCESSORY FACTOR UBIJ"/>
    <property type="match status" value="1"/>
</dbReference>
<proteinExistence type="predicted"/>
<accession>A0A1H3J7Q8</accession>
<dbReference type="Pfam" id="PF02036">
    <property type="entry name" value="SCP2"/>
    <property type="match status" value="1"/>
</dbReference>
<sequence length="207" mass="22763">MLTHILTPSFNRLIDKTAWARERLQSHAGQSVRLTIESLLTLNFRIESDGHVVSANHGEAAAATLTLTPDLLGRLAANDRQAFREISLSGDPTLTETLLYLGKILPSEIEADLSMLIGDALSHRAVQVGQGLLHWHLQSALNVSQALARFLADEEPVIASRNQLERLASGAETLQQQVARLETRVHALAIPHKPQIETNRLSLANQR</sequence>
<organism evidence="2 3">
    <name type="scientific">Nitrosomonas halophila</name>
    <dbReference type="NCBI Taxonomy" id="44576"/>
    <lineage>
        <taxon>Bacteria</taxon>
        <taxon>Pseudomonadati</taxon>
        <taxon>Pseudomonadota</taxon>
        <taxon>Betaproteobacteria</taxon>
        <taxon>Nitrosomonadales</taxon>
        <taxon>Nitrosomonadaceae</taxon>
        <taxon>Nitrosomonas</taxon>
    </lineage>
</organism>
<dbReference type="PANTHER" id="PTHR38693">
    <property type="entry name" value="UBIQUINONE BIOSYNTHESIS PROTEIN UBIJ"/>
    <property type="match status" value="1"/>
</dbReference>
<dbReference type="GO" id="GO:0006744">
    <property type="term" value="P:ubiquinone biosynthetic process"/>
    <property type="evidence" value="ECO:0007669"/>
    <property type="project" value="InterPro"/>
</dbReference>
<evidence type="ECO:0000313" key="2">
    <source>
        <dbReference type="EMBL" id="SDY36003.1"/>
    </source>
</evidence>
<name>A0A1H3J7Q8_9PROT</name>
<dbReference type="AlphaFoldDB" id="A0A1H3J7Q8"/>